<dbReference type="Gene3D" id="3.90.480.10">
    <property type="entry name" value="Sulfite Reductase Hemoprotein,Domain 2"/>
    <property type="match status" value="1"/>
</dbReference>
<dbReference type="Pfam" id="PF03460">
    <property type="entry name" value="NIR_SIR_ferr"/>
    <property type="match status" value="1"/>
</dbReference>
<dbReference type="InterPro" id="IPR045854">
    <property type="entry name" value="NO2/SO3_Rdtase_4Fe4S_sf"/>
</dbReference>
<evidence type="ECO:0000256" key="6">
    <source>
        <dbReference type="ARBA" id="ARBA00023014"/>
    </source>
</evidence>
<dbReference type="InterPro" id="IPR006066">
    <property type="entry name" value="NO2/SO3_Rdtase_FeS/sirohaem_BS"/>
</dbReference>
<dbReference type="SUPFAM" id="SSF55124">
    <property type="entry name" value="Nitrite/Sulfite reductase N-terminal domain-like"/>
    <property type="match status" value="2"/>
</dbReference>
<protein>
    <submittedName>
        <fullName evidence="8">Precorrin-3B synthase</fullName>
        <ecNumber evidence="8">1.14.13.83</ecNumber>
    </submittedName>
</protein>
<dbReference type="Proteomes" id="UP000680348">
    <property type="component" value="Unassembled WGS sequence"/>
</dbReference>
<dbReference type="GO" id="GO:0020037">
    <property type="term" value="F:heme binding"/>
    <property type="evidence" value="ECO:0007669"/>
    <property type="project" value="InterPro"/>
</dbReference>
<sequence>MNTPTRRGACPALSAPMLTGDGLLIRLSPASGGVSPKQLIGLCESASAHGNGIVEVTARGSFQFRGFSDDSARRFAEDVETLGVEVRTGVPIDASPLSGLDPVEIAHPRSLVRRIAAGIAAAGLTERLGPKVSVVVDGGGSISLDEILADVRLTAAPQAGCWDVAIAGDARRATPLGRFGEDEAVSAALEVLAAIASRGLEGRARDLLAEDLPRIHSFAPRRDIRGAQEFTPLPLTDGRIALPLALAFGHAESAKLASLATAAQAHGVADIRPAPDRTLLVLCPSQDAANGMRETAAGLGFVTDANDIRRTIAACPGAPACASGKIAAREIAHELAAVAAETGPAGTSIHISGCAKGCARTPAADITVVGGENGVGLVVNGTPRAEPLAYRTADRLAPAIAEVAANLHARSPGFESPELRHALAALWRSERPQTESRQGTE</sequence>
<dbReference type="AlphaFoldDB" id="A0A942DY65"/>
<dbReference type="InterPro" id="IPR012798">
    <property type="entry name" value="Cbl_synth_CobG-like"/>
</dbReference>
<evidence type="ECO:0000256" key="4">
    <source>
        <dbReference type="ARBA" id="ARBA00023002"/>
    </source>
</evidence>
<evidence type="ECO:0000313" key="9">
    <source>
        <dbReference type="Proteomes" id="UP000680348"/>
    </source>
</evidence>
<keyword evidence="1" id="KW-0004">4Fe-4S</keyword>
<dbReference type="PANTHER" id="PTHR32439">
    <property type="entry name" value="FERREDOXIN--NITRITE REDUCTASE, CHLOROPLASTIC"/>
    <property type="match status" value="1"/>
</dbReference>
<dbReference type="InterPro" id="IPR051329">
    <property type="entry name" value="NIR_SIR_4Fe-4S"/>
</dbReference>
<dbReference type="SUPFAM" id="SSF56014">
    <property type="entry name" value="Nitrite and sulphite reductase 4Fe-4S domain-like"/>
    <property type="match status" value="2"/>
</dbReference>
<dbReference type="Gene3D" id="3.30.413.10">
    <property type="entry name" value="Sulfite Reductase Hemoprotein, domain 1"/>
    <property type="match status" value="2"/>
</dbReference>
<feature type="domain" description="Nitrite/Sulfite reductase ferredoxin-like" evidence="7">
    <location>
        <begin position="17"/>
        <end position="75"/>
    </location>
</feature>
<reference evidence="8" key="1">
    <citation type="submission" date="2021-04" db="EMBL/GenBank/DDBJ databases">
        <title>Pseudaminobacter soli sp. nov., isolated from paddy soil contaminated by heavy metals.</title>
        <authorList>
            <person name="Zhang K."/>
        </authorList>
    </citation>
    <scope>NUCLEOTIDE SEQUENCE</scope>
    <source>
        <strain evidence="8">19-2017</strain>
    </source>
</reference>
<dbReference type="GO" id="GO:0051539">
    <property type="term" value="F:4 iron, 4 sulfur cluster binding"/>
    <property type="evidence" value="ECO:0007669"/>
    <property type="project" value="UniProtKB-KW"/>
</dbReference>
<dbReference type="InterPro" id="IPR005117">
    <property type="entry name" value="NiRdtase/SiRdtase_haem-b_fer"/>
</dbReference>
<evidence type="ECO:0000256" key="5">
    <source>
        <dbReference type="ARBA" id="ARBA00023004"/>
    </source>
</evidence>
<keyword evidence="5" id="KW-0408">Iron</keyword>
<keyword evidence="4 8" id="KW-0560">Oxidoreductase</keyword>
<evidence type="ECO:0000313" key="8">
    <source>
        <dbReference type="EMBL" id="MBS3649267.1"/>
    </source>
</evidence>
<keyword evidence="2" id="KW-0349">Heme</keyword>
<dbReference type="GO" id="GO:0043818">
    <property type="term" value="F:precorrin-3B synthase activity"/>
    <property type="evidence" value="ECO:0007669"/>
    <property type="project" value="UniProtKB-EC"/>
</dbReference>
<dbReference type="GO" id="GO:0046872">
    <property type="term" value="F:metal ion binding"/>
    <property type="evidence" value="ECO:0007669"/>
    <property type="project" value="UniProtKB-KW"/>
</dbReference>
<evidence type="ECO:0000259" key="7">
    <source>
        <dbReference type="Pfam" id="PF03460"/>
    </source>
</evidence>
<dbReference type="InterPro" id="IPR036136">
    <property type="entry name" value="Nit/Sulf_reduc_fer-like_dom_sf"/>
</dbReference>
<evidence type="ECO:0000256" key="1">
    <source>
        <dbReference type="ARBA" id="ARBA00022485"/>
    </source>
</evidence>
<gene>
    <name evidence="8" type="primary">cobG</name>
    <name evidence="8" type="ORF">KEU06_11665</name>
</gene>
<proteinExistence type="predicted"/>
<dbReference type="PANTHER" id="PTHR32439:SF9">
    <property type="entry name" value="BLR3264 PROTEIN"/>
    <property type="match status" value="1"/>
</dbReference>
<keyword evidence="9" id="KW-1185">Reference proteome</keyword>
<comment type="caution">
    <text evidence="8">The sequence shown here is derived from an EMBL/GenBank/DDBJ whole genome shotgun (WGS) entry which is preliminary data.</text>
</comment>
<dbReference type="NCBIfam" id="TIGR02435">
    <property type="entry name" value="CobG"/>
    <property type="match status" value="1"/>
</dbReference>
<accession>A0A942DY65</accession>
<evidence type="ECO:0000256" key="3">
    <source>
        <dbReference type="ARBA" id="ARBA00022723"/>
    </source>
</evidence>
<evidence type="ECO:0000256" key="2">
    <source>
        <dbReference type="ARBA" id="ARBA00022617"/>
    </source>
</evidence>
<keyword evidence="6" id="KW-0411">Iron-sulfur</keyword>
<dbReference type="EC" id="1.14.13.83" evidence="8"/>
<name>A0A942DY65_9HYPH</name>
<keyword evidence="3" id="KW-0479">Metal-binding</keyword>
<dbReference type="EMBL" id="JAGWCR010000005">
    <property type="protein sequence ID" value="MBS3649267.1"/>
    <property type="molecule type" value="Genomic_DNA"/>
</dbReference>
<organism evidence="8 9">
    <name type="scientific">Pseudaminobacter soli</name>
    <name type="common">ex Zhang et al. 2022</name>
    <dbReference type="NCBI Taxonomy" id="2831468"/>
    <lineage>
        <taxon>Bacteria</taxon>
        <taxon>Pseudomonadati</taxon>
        <taxon>Pseudomonadota</taxon>
        <taxon>Alphaproteobacteria</taxon>
        <taxon>Hyphomicrobiales</taxon>
        <taxon>Phyllobacteriaceae</taxon>
        <taxon>Pseudaminobacter</taxon>
    </lineage>
</organism>
<dbReference type="RefSeq" id="WP_188254825.1">
    <property type="nucleotide sequence ID" value="NZ_JABVCF010000005.1"/>
</dbReference>
<dbReference type="PROSITE" id="PS00365">
    <property type="entry name" value="NIR_SIR"/>
    <property type="match status" value="1"/>
</dbReference>